<dbReference type="Proteomes" id="UP000017048">
    <property type="component" value="Unassembled WGS sequence"/>
</dbReference>
<evidence type="ECO:0000313" key="2">
    <source>
        <dbReference type="EMBL" id="GAD81572.1"/>
    </source>
</evidence>
<comment type="caution">
    <text evidence="2">The sequence shown here is derived from an EMBL/GenBank/DDBJ whole genome shotgun (WGS) entry which is preliminary data.</text>
</comment>
<evidence type="ECO:0000313" key="3">
    <source>
        <dbReference type="Proteomes" id="UP000017048"/>
    </source>
</evidence>
<feature type="region of interest" description="Disordered" evidence="1">
    <location>
        <begin position="1"/>
        <end position="30"/>
    </location>
</feature>
<evidence type="ECO:0000256" key="1">
    <source>
        <dbReference type="SAM" id="MobiDB-lite"/>
    </source>
</evidence>
<dbReference type="eggNOG" id="ENOG5033JC0">
    <property type="taxonomic scope" value="Bacteria"/>
</dbReference>
<proteinExistence type="predicted"/>
<dbReference type="EMBL" id="BAFO02000005">
    <property type="protein sequence ID" value="GAD81572.1"/>
    <property type="molecule type" value="Genomic_DNA"/>
</dbReference>
<name>U5E2Y1_NOCAS</name>
<organism evidence="2 3">
    <name type="scientific">Nocardia asteroides NBRC 15531</name>
    <dbReference type="NCBI Taxonomy" id="1110697"/>
    <lineage>
        <taxon>Bacteria</taxon>
        <taxon>Bacillati</taxon>
        <taxon>Actinomycetota</taxon>
        <taxon>Actinomycetes</taxon>
        <taxon>Mycobacteriales</taxon>
        <taxon>Nocardiaceae</taxon>
        <taxon>Nocardia</taxon>
    </lineage>
</organism>
<sequence length="142" mass="15883">MARKAPGRVRADRPRSARGESGTNRRVVSGVSARAQREIADFEDARWWPGAVGEAMAGWVAVAHGPRRRLREARWDGGCGEPGCCPSVNNSRDVLEQALRVLSRGAARELRALIRPLDERFLARTHPDPHAAADEPWWRRRC</sequence>
<feature type="compositionally biased region" description="Basic and acidic residues" evidence="1">
    <location>
        <begin position="9"/>
        <end position="18"/>
    </location>
</feature>
<reference evidence="2 3" key="1">
    <citation type="journal article" date="2014" name="BMC Genomics">
        <title>Genome based analysis of type-I polyketide synthase and nonribosomal peptide synthetase gene clusters in seven strains of five representative Nocardia species.</title>
        <authorList>
            <person name="Komaki H."/>
            <person name="Ichikawa N."/>
            <person name="Hosoyama A."/>
            <person name="Takahashi-Nakaguchi A."/>
            <person name="Matsuzawa T."/>
            <person name="Suzuki K."/>
            <person name="Fujita N."/>
            <person name="Gonoi T."/>
        </authorList>
    </citation>
    <scope>NUCLEOTIDE SEQUENCE [LARGE SCALE GENOMIC DNA]</scope>
    <source>
        <strain evidence="2 3">NBRC 15531</strain>
    </source>
</reference>
<accession>U5E2Y1</accession>
<dbReference type="AlphaFoldDB" id="U5E2Y1"/>
<protein>
    <submittedName>
        <fullName evidence="2">Uncharacterized protein</fullName>
    </submittedName>
</protein>
<gene>
    <name evidence="2" type="ORF">NCAST_05_00050</name>
</gene>
<keyword evidence="3" id="KW-1185">Reference proteome</keyword>